<dbReference type="EMBL" id="QTUC01000001">
    <property type="protein sequence ID" value="REF34852.1"/>
    <property type="molecule type" value="Genomic_DNA"/>
</dbReference>
<dbReference type="InterPro" id="IPR050482">
    <property type="entry name" value="Sensor_HK_TwoCompSys"/>
</dbReference>
<name>A0A3D9UZ89_THECX</name>
<feature type="transmembrane region" description="Helical" evidence="4">
    <location>
        <begin position="121"/>
        <end position="143"/>
    </location>
</feature>
<dbReference type="Gene3D" id="3.30.565.10">
    <property type="entry name" value="Histidine kinase-like ATPase, C-terminal domain"/>
    <property type="match status" value="1"/>
</dbReference>
<evidence type="ECO:0000256" key="3">
    <source>
        <dbReference type="ARBA" id="ARBA00023012"/>
    </source>
</evidence>
<dbReference type="Pfam" id="PF19354">
    <property type="entry name" value="DUF5931"/>
    <property type="match status" value="1"/>
</dbReference>
<organism evidence="7 8">
    <name type="scientific">Thermasporomyces composti</name>
    <dbReference type="NCBI Taxonomy" id="696763"/>
    <lineage>
        <taxon>Bacteria</taxon>
        <taxon>Bacillati</taxon>
        <taxon>Actinomycetota</taxon>
        <taxon>Actinomycetes</taxon>
        <taxon>Propionibacteriales</taxon>
        <taxon>Nocardioidaceae</taxon>
        <taxon>Thermasporomyces</taxon>
    </lineage>
</organism>
<accession>A0A3D9UZ89</accession>
<keyword evidence="4" id="KW-0812">Transmembrane</keyword>
<keyword evidence="1" id="KW-0808">Transferase</keyword>
<dbReference type="OrthoDB" id="5181554at2"/>
<feature type="transmembrane region" description="Helical" evidence="4">
    <location>
        <begin position="82"/>
        <end position="100"/>
    </location>
</feature>
<protein>
    <submittedName>
        <fullName evidence="7">Signal transduction histidine kinase</fullName>
    </submittedName>
</protein>
<keyword evidence="4" id="KW-0472">Membrane</keyword>
<dbReference type="AlphaFoldDB" id="A0A3D9UZ89"/>
<keyword evidence="4" id="KW-1133">Transmembrane helix</keyword>
<dbReference type="PANTHER" id="PTHR24421">
    <property type="entry name" value="NITRATE/NITRITE SENSOR PROTEIN NARX-RELATED"/>
    <property type="match status" value="1"/>
</dbReference>
<proteinExistence type="predicted"/>
<dbReference type="GO" id="GO:0016301">
    <property type="term" value="F:kinase activity"/>
    <property type="evidence" value="ECO:0007669"/>
    <property type="project" value="UniProtKB-KW"/>
</dbReference>
<dbReference type="GO" id="GO:0000160">
    <property type="term" value="P:phosphorelay signal transduction system"/>
    <property type="evidence" value="ECO:0007669"/>
    <property type="project" value="UniProtKB-KW"/>
</dbReference>
<reference evidence="7 8" key="1">
    <citation type="submission" date="2018-08" db="EMBL/GenBank/DDBJ databases">
        <title>Sequencing the genomes of 1000 actinobacteria strains.</title>
        <authorList>
            <person name="Klenk H.-P."/>
        </authorList>
    </citation>
    <scope>NUCLEOTIDE SEQUENCE [LARGE SCALE GENOMIC DNA]</scope>
    <source>
        <strain evidence="7 8">DSM 22891</strain>
    </source>
</reference>
<feature type="transmembrane region" description="Helical" evidence="4">
    <location>
        <begin position="20"/>
        <end position="39"/>
    </location>
</feature>
<dbReference type="InterPro" id="IPR036890">
    <property type="entry name" value="HATPase_C_sf"/>
</dbReference>
<feature type="domain" description="Histidine kinase/HSP90-like ATPase" evidence="5">
    <location>
        <begin position="289"/>
        <end position="381"/>
    </location>
</feature>
<dbReference type="InterPro" id="IPR003594">
    <property type="entry name" value="HATPase_dom"/>
</dbReference>
<sequence length="393" mass="42002">MTRVSDAPAEVTGGGDPTGSLWKGLAVLRFILLAYALAINLARWQRFDDPLVGWFVLTVIAVWTLVVTWAYDAPRRRRWPLLAADLGVAVGALLVTPYVLSDEMLARHDFTLPTYWVTAPVLAWAIHRGWVGGVLAGLVIVPVDLGTRAIITATTVSNMFLLLLAAAVVGYTSLHVRAAAAERARATELAARTAERERLARAVHDGVLQVLAYVQRRGMEIGGETAELARAAGEQEQLLRNLIRGQSEATDSAGGQVDLAQRLASLGTGDVMVATPAEPVLVPASLAEELVAAVRAGLDNVERHAPGAKAYVLLEHDDDRIVVSLRDDGPGIPPGRLEEAEAAGRMGVSRSIVGRLADLGGSATLTTAPGKGTEWELVVPHPEVTRRRRHEPA</sequence>
<evidence type="ECO:0000259" key="5">
    <source>
        <dbReference type="Pfam" id="PF02518"/>
    </source>
</evidence>
<dbReference type="Proteomes" id="UP000256485">
    <property type="component" value="Unassembled WGS sequence"/>
</dbReference>
<feature type="domain" description="DUF5931" evidence="6">
    <location>
        <begin position="21"/>
        <end position="177"/>
    </location>
</feature>
<feature type="transmembrane region" description="Helical" evidence="4">
    <location>
        <begin position="149"/>
        <end position="174"/>
    </location>
</feature>
<evidence type="ECO:0000313" key="7">
    <source>
        <dbReference type="EMBL" id="REF34852.1"/>
    </source>
</evidence>
<gene>
    <name evidence="7" type="ORF">DFJ64_0218</name>
</gene>
<dbReference type="SUPFAM" id="SSF55874">
    <property type="entry name" value="ATPase domain of HSP90 chaperone/DNA topoisomerase II/histidine kinase"/>
    <property type="match status" value="1"/>
</dbReference>
<keyword evidence="8" id="KW-1185">Reference proteome</keyword>
<evidence type="ECO:0000313" key="8">
    <source>
        <dbReference type="Proteomes" id="UP000256485"/>
    </source>
</evidence>
<dbReference type="NCBIfam" id="NF047322">
    <property type="entry name" value="HK_morpho_MacS"/>
    <property type="match status" value="1"/>
</dbReference>
<comment type="caution">
    <text evidence="7">The sequence shown here is derived from an EMBL/GenBank/DDBJ whole genome shotgun (WGS) entry which is preliminary data.</text>
</comment>
<evidence type="ECO:0000256" key="4">
    <source>
        <dbReference type="SAM" id="Phobius"/>
    </source>
</evidence>
<evidence type="ECO:0000259" key="6">
    <source>
        <dbReference type="Pfam" id="PF19354"/>
    </source>
</evidence>
<feature type="transmembrane region" description="Helical" evidence="4">
    <location>
        <begin position="51"/>
        <end position="70"/>
    </location>
</feature>
<evidence type="ECO:0000256" key="2">
    <source>
        <dbReference type="ARBA" id="ARBA00022777"/>
    </source>
</evidence>
<dbReference type="Pfam" id="PF02518">
    <property type="entry name" value="HATPase_c"/>
    <property type="match status" value="1"/>
</dbReference>
<dbReference type="PANTHER" id="PTHR24421:SF61">
    <property type="entry name" value="OXYGEN SENSOR HISTIDINE KINASE NREB"/>
    <property type="match status" value="1"/>
</dbReference>
<dbReference type="InterPro" id="IPR045975">
    <property type="entry name" value="DUF5931"/>
</dbReference>
<keyword evidence="2 7" id="KW-0418">Kinase</keyword>
<evidence type="ECO:0000256" key="1">
    <source>
        <dbReference type="ARBA" id="ARBA00022679"/>
    </source>
</evidence>
<keyword evidence="3" id="KW-0902">Two-component regulatory system</keyword>